<gene>
    <name evidence="7" type="ORF">UFOPK1961_01058</name>
</gene>
<evidence type="ECO:0000256" key="2">
    <source>
        <dbReference type="ARBA" id="ARBA00022723"/>
    </source>
</evidence>
<evidence type="ECO:0000256" key="5">
    <source>
        <dbReference type="ARBA" id="ARBA00022842"/>
    </source>
</evidence>
<dbReference type="FunFam" id="3.10.20.30:FF:000029">
    <property type="entry name" value="Obg-like ATPase 1"/>
    <property type="match status" value="1"/>
</dbReference>
<dbReference type="GO" id="GO:0016887">
    <property type="term" value="F:ATP hydrolysis activity"/>
    <property type="evidence" value="ECO:0007669"/>
    <property type="project" value="TreeGrafter"/>
</dbReference>
<dbReference type="GO" id="GO:0005524">
    <property type="term" value="F:ATP binding"/>
    <property type="evidence" value="ECO:0007669"/>
    <property type="project" value="UniProtKB-KW"/>
</dbReference>
<evidence type="ECO:0000313" key="7">
    <source>
        <dbReference type="EMBL" id="CAB4635824.1"/>
    </source>
</evidence>
<reference evidence="7" key="1">
    <citation type="submission" date="2020-05" db="EMBL/GenBank/DDBJ databases">
        <authorList>
            <person name="Chiriac C."/>
            <person name="Salcher M."/>
            <person name="Ghai R."/>
            <person name="Kavagutti S V."/>
        </authorList>
    </citation>
    <scope>NUCLEOTIDE SEQUENCE</scope>
</reference>
<dbReference type="PANTHER" id="PTHR23305">
    <property type="entry name" value="OBG GTPASE FAMILY"/>
    <property type="match status" value="1"/>
</dbReference>
<evidence type="ECO:0000256" key="1">
    <source>
        <dbReference type="ARBA" id="ARBA00001946"/>
    </source>
</evidence>
<dbReference type="Gene3D" id="3.10.20.30">
    <property type="match status" value="1"/>
</dbReference>
<dbReference type="InterPro" id="IPR012676">
    <property type="entry name" value="TGS-like"/>
</dbReference>
<keyword evidence="4" id="KW-0067">ATP-binding</keyword>
<feature type="domain" description="YchF C-terminal" evidence="6">
    <location>
        <begin position="1"/>
        <end position="56"/>
    </location>
</feature>
<accession>A0A6J6JH52</accession>
<dbReference type="SUPFAM" id="SSF81271">
    <property type="entry name" value="TGS-like"/>
    <property type="match status" value="1"/>
</dbReference>
<evidence type="ECO:0000256" key="4">
    <source>
        <dbReference type="ARBA" id="ARBA00022840"/>
    </source>
</evidence>
<keyword evidence="3" id="KW-0547">Nucleotide-binding</keyword>
<dbReference type="AlphaFoldDB" id="A0A6J6JH52"/>
<dbReference type="GO" id="GO:0005737">
    <property type="term" value="C:cytoplasm"/>
    <property type="evidence" value="ECO:0007669"/>
    <property type="project" value="TreeGrafter"/>
</dbReference>
<comment type="cofactor">
    <cofactor evidence="1">
        <name>Mg(2+)</name>
        <dbReference type="ChEBI" id="CHEBI:18420"/>
    </cofactor>
</comment>
<dbReference type="PANTHER" id="PTHR23305:SF18">
    <property type="entry name" value="OBG-TYPE G DOMAIN-CONTAINING PROTEIN"/>
    <property type="match status" value="1"/>
</dbReference>
<dbReference type="Pfam" id="PF06071">
    <property type="entry name" value="YchF-GTPase_C"/>
    <property type="match status" value="1"/>
</dbReference>
<name>A0A6J6JH52_9ZZZZ</name>
<evidence type="ECO:0000259" key="6">
    <source>
        <dbReference type="Pfam" id="PF06071"/>
    </source>
</evidence>
<dbReference type="InterPro" id="IPR012675">
    <property type="entry name" value="Beta-grasp_dom_sf"/>
</dbReference>
<protein>
    <submittedName>
        <fullName evidence="7">Unannotated protein</fullName>
    </submittedName>
</protein>
<keyword evidence="2" id="KW-0479">Metal-binding</keyword>
<sequence>MIHTDFEKGFIKAEVVGYADLVECGSVAEARAKGKARIEGKDYVMNDGDVVEFRFNV</sequence>
<evidence type="ECO:0000256" key="3">
    <source>
        <dbReference type="ARBA" id="ARBA00022741"/>
    </source>
</evidence>
<dbReference type="EMBL" id="CAEZVJ010000145">
    <property type="protein sequence ID" value="CAB4635824.1"/>
    <property type="molecule type" value="Genomic_DNA"/>
</dbReference>
<organism evidence="7">
    <name type="scientific">freshwater metagenome</name>
    <dbReference type="NCBI Taxonomy" id="449393"/>
    <lineage>
        <taxon>unclassified sequences</taxon>
        <taxon>metagenomes</taxon>
        <taxon>ecological metagenomes</taxon>
    </lineage>
</organism>
<dbReference type="InterPro" id="IPR013029">
    <property type="entry name" value="YchF_C"/>
</dbReference>
<proteinExistence type="predicted"/>
<dbReference type="GO" id="GO:0046872">
    <property type="term" value="F:metal ion binding"/>
    <property type="evidence" value="ECO:0007669"/>
    <property type="project" value="UniProtKB-KW"/>
</dbReference>
<keyword evidence="5" id="KW-0460">Magnesium</keyword>